<feature type="modified residue" description="Pyruvic acid (Ser); by autocatalysis" evidence="24">
    <location>
        <position position="779"/>
    </location>
</feature>
<evidence type="ECO:0000313" key="27">
    <source>
        <dbReference type="Proteomes" id="UP000019118"/>
    </source>
</evidence>
<keyword evidence="4" id="KW-0678">Repressor</keyword>
<dbReference type="Pfam" id="PF02666">
    <property type="entry name" value="PS_Dcarbxylase"/>
    <property type="match status" value="1"/>
</dbReference>
<comment type="subcellular location">
    <molecule>Phosphatidylserine decarboxylase beta chain</molecule>
    <subcellularLocation>
        <location evidence="24">Mitochondrion inner membrane</location>
        <topology evidence="24">Single-pass membrane protein</topology>
        <orientation evidence="24">Intermembrane side</orientation>
    </subcellularLocation>
</comment>
<evidence type="ECO:0000256" key="5">
    <source>
        <dbReference type="ARBA" id="ARBA00022516"/>
    </source>
</evidence>
<reference evidence="27" key="1">
    <citation type="journal article" date="2013" name="Genome Biol.">
        <title>Draft genome of the mountain pine beetle, Dendroctonus ponderosae Hopkins, a major forest pest.</title>
        <authorList>
            <person name="Keeling C.I."/>
            <person name="Yuen M.M."/>
            <person name="Liao N.Y."/>
            <person name="Docking T.R."/>
            <person name="Chan S.K."/>
            <person name="Taylor G.A."/>
            <person name="Palmquist D.L."/>
            <person name="Jackman S.D."/>
            <person name="Nguyen A."/>
            <person name="Li M."/>
            <person name="Henderson H."/>
            <person name="Janes J.K."/>
            <person name="Zhao Y."/>
            <person name="Pandoh P."/>
            <person name="Moore R."/>
            <person name="Sperling F.A."/>
            <person name="Huber D.P."/>
            <person name="Birol I."/>
            <person name="Jones S.J."/>
            <person name="Bohlmann J."/>
        </authorList>
    </citation>
    <scope>NUCLEOTIDE SEQUENCE</scope>
</reference>
<dbReference type="Gene3D" id="3.40.50.150">
    <property type="entry name" value="Vaccinia Virus protein VP39"/>
    <property type="match status" value="1"/>
</dbReference>
<keyword evidence="8" id="KW-0808">Transferase</keyword>
<evidence type="ECO:0000256" key="9">
    <source>
        <dbReference type="ARBA" id="ARBA00022691"/>
    </source>
</evidence>
<dbReference type="GO" id="GO:0006325">
    <property type="term" value="P:chromatin organization"/>
    <property type="evidence" value="ECO:0007669"/>
    <property type="project" value="UniProtKB-KW"/>
</dbReference>
<comment type="pathway">
    <text evidence="2">Lipid metabolism.</text>
</comment>
<evidence type="ECO:0000256" key="10">
    <source>
        <dbReference type="ARBA" id="ARBA00022692"/>
    </source>
</evidence>
<feature type="active site" description="Charge relay system; for autoendoproteolytic cleavage activity" evidence="24">
    <location>
        <position position="674"/>
    </location>
</feature>
<keyword evidence="12" id="KW-0156">Chromatin regulator</keyword>
<keyword evidence="14" id="KW-0805">Transcription regulation</keyword>
<keyword evidence="17" id="KW-0804">Transcription</keyword>
<evidence type="ECO:0000256" key="4">
    <source>
        <dbReference type="ARBA" id="ARBA00022491"/>
    </source>
</evidence>
<keyword evidence="11 24" id="KW-0210">Decarboxylase</keyword>
<evidence type="ECO:0000256" key="16">
    <source>
        <dbReference type="ARBA" id="ARBA00023136"/>
    </source>
</evidence>
<dbReference type="HAMAP" id="MF_03208">
    <property type="entry name" value="PS_decarb_PSD_B_type1_euk"/>
    <property type="match status" value="1"/>
</dbReference>
<evidence type="ECO:0000313" key="26">
    <source>
        <dbReference type="EnsemblMetazoa" id="XP_019760803.1"/>
    </source>
</evidence>
<keyword evidence="5 24" id="KW-0444">Lipid biosynthesis</keyword>
<dbReference type="KEGG" id="dpa:109538150"/>
<feature type="compositionally biased region" description="Low complexity" evidence="25">
    <location>
        <begin position="125"/>
        <end position="135"/>
    </location>
</feature>
<evidence type="ECO:0000256" key="25">
    <source>
        <dbReference type="SAM" id="MobiDB-lite"/>
    </source>
</evidence>
<keyword evidence="10 24" id="KW-0812">Transmembrane</keyword>
<keyword evidence="16 24" id="KW-0472">Membrane</keyword>
<evidence type="ECO:0000256" key="12">
    <source>
        <dbReference type="ARBA" id="ARBA00022853"/>
    </source>
</evidence>
<dbReference type="Proteomes" id="UP000019118">
    <property type="component" value="Unassembled WGS sequence"/>
</dbReference>
<dbReference type="PANTHER" id="PTHR10067">
    <property type="entry name" value="PHOSPHATIDYLSERINE DECARBOXYLASE"/>
    <property type="match status" value="1"/>
</dbReference>
<feature type="chain" id="PRO_5044510905" description="Phosphatidylserine decarboxylase beta chain" evidence="24">
    <location>
        <begin position="1"/>
        <end position="778"/>
    </location>
</feature>
<evidence type="ECO:0000256" key="20">
    <source>
        <dbReference type="ARBA" id="ARBA00023242"/>
    </source>
</evidence>
<evidence type="ECO:0000256" key="11">
    <source>
        <dbReference type="ARBA" id="ARBA00022793"/>
    </source>
</evidence>
<keyword evidence="24" id="KW-0999">Mitochondrion inner membrane</keyword>
<sequence>MALFNISGSKDWEVTGAAQKLCQNFNEGHDRNFMRKFKNNGKVSKSSSKNKDKKLKKKLLKSVSLFNNAELLNGKERLLKEIKKKITLQNHLADDKVALNSSIEISNKKMRKRKVRSKNHVNVPESSSQELEQLSASKHTEAESSNKILKHKKKSKKIKSAITEPLLHEDIGSSDSPQNSSIHPQLLKKRKKQLEKLKELVLEKAQKSRKVEDSNLTLRQRMMRKLKAARFRFLNEQIYNTTGKETEKIFRSDPEAFKAYHEGYKLQLKRWPMNPLDKIIKSLTKMNKTNVIADFGCGEARLAQSVEHKVHSFDLVAANDFVTACDMAHVPLDDSSVDVAVFCLSLMGTNLKEYLLEANRVLKKGGLLKIAEVESRFEDVDAFIKNCEQYGFKKTWMDLSYNLFYFIDFKKESSSRNKAKLPSLTLQPCLYKKRISRPFRHEHFLSSCIKVKCSATPYAFNRNLFTQNDKKKPSGWTEWEGMLKRFVPLGVCLIAVMQWRAYRQKGKEGTAAKQWEINCYCFLPLRTMSRCWGYLADQKLPEFARPIVYGAYSKTFGVNLAEAQYEDLKHYSSLTEFFTRSLKEGVRAIDYKSSLVSPCDGTVLSVGTVNNGRIEQVKGVTYYVQDFLGEKVSNSISQKVSKQSHEHLLHRPHEGNTLYQCVIYLAPGDYHRFHSPAEWKPTHRRHFSGELLSVNPRIAQWLPGLFVLNERAVYLGEWEHGFFSYSAVGATNVGSIRVFFDKTLQTNQKKKTHKFKEICLGSSVDLHKGDLVGEFRMGSTIVIIFEGPVNFKFNVAPGQKIWLGQSLGTVEKTKAADRAQTRTIHAGH</sequence>
<dbReference type="EnsemblMetazoa" id="XM_019905245.1">
    <property type="protein sequence ID" value="XP_019760804.1"/>
    <property type="gene ID" value="LOC109538150"/>
</dbReference>
<dbReference type="PANTHER" id="PTHR10067:SF6">
    <property type="entry name" value="PHOSPHATIDYLSERINE DECARBOXYLASE PROENZYME, MITOCHONDRIAL"/>
    <property type="match status" value="1"/>
</dbReference>
<evidence type="ECO:0000256" key="15">
    <source>
        <dbReference type="ARBA" id="ARBA00023098"/>
    </source>
</evidence>
<reference evidence="26" key="2">
    <citation type="submission" date="2024-08" db="UniProtKB">
        <authorList>
            <consortium name="EnsemblMetazoa"/>
        </authorList>
    </citation>
    <scope>IDENTIFICATION</scope>
</reference>
<comment type="subcellular location">
    <molecule>Phosphatidylserine decarboxylase alpha chain</molecule>
    <subcellularLocation>
        <location evidence="24">Mitochondrion inner membrane</location>
        <topology evidence="24">Peripheral membrane protein</topology>
        <orientation evidence="24">Intermembrane side</orientation>
    </subcellularLocation>
    <text evidence="24">Anchored to the mitochondrial inner membrane through its interaction with the integral membrane beta chain.</text>
</comment>
<evidence type="ECO:0000256" key="6">
    <source>
        <dbReference type="ARBA" id="ARBA00022552"/>
    </source>
</evidence>
<keyword evidence="24" id="KW-0865">Zymogen</keyword>
<dbReference type="GO" id="GO:0005743">
    <property type="term" value="C:mitochondrial inner membrane"/>
    <property type="evidence" value="ECO:0007669"/>
    <property type="project" value="UniProtKB-SubCell"/>
</dbReference>
<dbReference type="GO" id="GO:0016540">
    <property type="term" value="P:protein autoprocessing"/>
    <property type="evidence" value="ECO:0007669"/>
    <property type="project" value="UniProtKB-UniRule"/>
</dbReference>
<evidence type="ECO:0000256" key="18">
    <source>
        <dbReference type="ARBA" id="ARBA00023209"/>
    </source>
</evidence>
<evidence type="ECO:0000256" key="3">
    <source>
        <dbReference type="ARBA" id="ARBA00006301"/>
    </source>
</evidence>
<comment type="function">
    <text evidence="23">Catalyzes the formation of phosphatidylethanolamine (PtdEtn) from phosphatidylserine (PtdSer). Plays a central role in phospholipid metabolism and in the interorganelle trafficking of phosphatidylserine. May be involved in lipid droplet biogenesis at the endoplasmic reticulum membrane.</text>
</comment>
<comment type="catalytic activity">
    <reaction evidence="24">
        <text>a 1,2-diacyl-sn-glycero-3-phospho-L-serine + H(+) = a 1,2-diacyl-sn-glycero-3-phosphoethanolamine + CO2</text>
        <dbReference type="Rhea" id="RHEA:20828"/>
        <dbReference type="ChEBI" id="CHEBI:15378"/>
        <dbReference type="ChEBI" id="CHEBI:16526"/>
        <dbReference type="ChEBI" id="CHEBI:57262"/>
        <dbReference type="ChEBI" id="CHEBI:64612"/>
        <dbReference type="EC" id="4.1.1.65"/>
    </reaction>
</comment>
<comment type="subcellular location">
    <subcellularLocation>
        <location evidence="1">Nucleus</location>
        <location evidence="1">Nucleolus</location>
    </subcellularLocation>
</comment>
<comment type="similarity">
    <text evidence="24">Belongs to the phosphatidylserine decarboxylase family. PSD-B subfamily. Eukaryotic type I sub-subfamily.</text>
</comment>
<dbReference type="EC" id="4.1.1.65" evidence="24"/>
<keyword evidence="13 24" id="KW-1133">Transmembrane helix</keyword>
<comment type="pathway">
    <text evidence="24">Phospholipid metabolism; phosphatidylethanolamine biosynthesis; phosphatidylethanolamine from CDP-diacylglycerol: step 2/2.</text>
</comment>
<dbReference type="GeneID" id="109538150"/>
<feature type="chain" id="PRO_5044510904" description="Phosphatidylserine decarboxylase alpha chain" evidence="24">
    <location>
        <begin position="779"/>
        <end position="828"/>
    </location>
</feature>
<organism evidence="26 27">
    <name type="scientific">Dendroctonus ponderosae</name>
    <name type="common">Mountain pine beetle</name>
    <dbReference type="NCBI Taxonomy" id="77166"/>
    <lineage>
        <taxon>Eukaryota</taxon>
        <taxon>Metazoa</taxon>
        <taxon>Ecdysozoa</taxon>
        <taxon>Arthropoda</taxon>
        <taxon>Hexapoda</taxon>
        <taxon>Insecta</taxon>
        <taxon>Pterygota</taxon>
        <taxon>Neoptera</taxon>
        <taxon>Endopterygota</taxon>
        <taxon>Coleoptera</taxon>
        <taxon>Polyphaga</taxon>
        <taxon>Cucujiformia</taxon>
        <taxon>Curculionidae</taxon>
        <taxon>Scolytinae</taxon>
        <taxon>Dendroctonus</taxon>
    </lineage>
</organism>
<dbReference type="InterPro" id="IPR029063">
    <property type="entry name" value="SAM-dependent_MTases_sf"/>
</dbReference>
<evidence type="ECO:0000256" key="14">
    <source>
        <dbReference type="ARBA" id="ARBA00023015"/>
    </source>
</evidence>
<keyword evidence="7" id="KW-0489">Methyltransferase</keyword>
<keyword evidence="6" id="KW-0698">rRNA processing</keyword>
<evidence type="ECO:0000256" key="24">
    <source>
        <dbReference type="HAMAP-Rule" id="MF_03208"/>
    </source>
</evidence>
<dbReference type="GO" id="GO:0032259">
    <property type="term" value="P:methylation"/>
    <property type="evidence" value="ECO:0007669"/>
    <property type="project" value="UniProtKB-KW"/>
</dbReference>
<comment type="PTM">
    <text evidence="24">Is synthesized initially as an inactive proenzyme. Formation of the active enzyme involves a self-maturation process in which the active site pyruvoyl group is generated from an internal serine residue via an autocatalytic post-translational modification. Two non-identical subunits are generated from the proenzyme in this reaction, and the pyruvate is formed at the N-terminus of the alpha chain, which is derived from the carboxyl end of the proenzyme. The autoendoproteolytic cleavage occurs by a canonical serine protease mechanism, in which the side chain hydroxyl group of the serine supplies its oxygen atom to form the C-terminus of the beta chain, while the remainder of the serine residue undergoes an oxidative deamination to produce ammonia and the pyruvoyl prosthetic group on the alpha chain. During this reaction, the Ser that is part of the protease active site of the proenzyme becomes the pyruvoyl prosthetic group, which constitutes an essential element of the active site of the mature decarboxylase.</text>
</comment>
<comment type="cofactor">
    <cofactor evidence="24">
        <name>pyruvate</name>
        <dbReference type="ChEBI" id="CHEBI:15361"/>
    </cofactor>
    <text evidence="24">Binds 1 pyruvoyl group covalently per subunit.</text>
</comment>
<dbReference type="InterPro" id="IPR003817">
    <property type="entry name" value="PS_Dcarbxylase"/>
</dbReference>
<dbReference type="EnsemblMetazoa" id="XM_019905244.1">
    <property type="protein sequence ID" value="XP_019760803.1"/>
    <property type="gene ID" value="LOC109538150"/>
</dbReference>
<dbReference type="NCBIfam" id="TIGR00163">
    <property type="entry name" value="PS_decarb"/>
    <property type="match status" value="1"/>
</dbReference>
<evidence type="ECO:0000256" key="23">
    <source>
        <dbReference type="ARBA" id="ARBA00045136"/>
    </source>
</evidence>
<keyword evidence="9" id="KW-0949">S-adenosyl-L-methionine</keyword>
<comment type="subunit">
    <text evidence="24">Heterodimer of a large membrane-associated beta subunit and a small pyruvoyl-containing alpha subunit.</text>
</comment>
<evidence type="ECO:0000256" key="22">
    <source>
        <dbReference type="ARBA" id="ARBA00023317"/>
    </source>
</evidence>
<evidence type="ECO:0000256" key="8">
    <source>
        <dbReference type="ARBA" id="ARBA00022679"/>
    </source>
</evidence>
<evidence type="ECO:0000256" key="1">
    <source>
        <dbReference type="ARBA" id="ARBA00004604"/>
    </source>
</evidence>
<evidence type="ECO:0000256" key="13">
    <source>
        <dbReference type="ARBA" id="ARBA00022989"/>
    </source>
</evidence>
<dbReference type="Gene3D" id="1.10.10.2150">
    <property type="entry name" value="Ribosomal RNA-processing protein 8, N-terminal domain"/>
    <property type="match status" value="1"/>
</dbReference>
<name>A0AAR5PID6_DENPD</name>
<evidence type="ECO:0000256" key="19">
    <source>
        <dbReference type="ARBA" id="ARBA00023239"/>
    </source>
</evidence>
<feature type="compositionally biased region" description="Basic residues" evidence="25">
    <location>
        <begin position="109"/>
        <end position="119"/>
    </location>
</feature>
<dbReference type="FunFam" id="3.40.50.150:FF:000068">
    <property type="entry name" value="Ribosomal RNA-processing protein 8"/>
    <property type="match status" value="1"/>
</dbReference>
<feature type="active site" description="Charge relay system; for autoendoproteolytic cleavage activity" evidence="24">
    <location>
        <position position="600"/>
    </location>
</feature>
<feature type="region of interest" description="Disordered" evidence="25">
    <location>
        <begin position="109"/>
        <end position="156"/>
    </location>
</feature>
<keyword evidence="20" id="KW-0539">Nucleus</keyword>
<evidence type="ECO:0000256" key="21">
    <source>
        <dbReference type="ARBA" id="ARBA00023264"/>
    </source>
</evidence>
<keyword evidence="22 24" id="KW-0670">Pyruvate</keyword>
<accession>A0AAR5PID6</accession>
<keyword evidence="19 24" id="KW-0456">Lyase</keyword>
<dbReference type="InterPro" id="IPR042036">
    <property type="entry name" value="RRP8_N"/>
</dbReference>
<dbReference type="GO" id="GO:0006646">
    <property type="term" value="P:phosphatidylethanolamine biosynthetic process"/>
    <property type="evidence" value="ECO:0007669"/>
    <property type="project" value="UniProtKB-UniRule"/>
</dbReference>
<dbReference type="InterPro" id="IPR033177">
    <property type="entry name" value="PSD-B"/>
</dbReference>
<proteinExistence type="inferred from homology"/>
<feature type="topological domain" description="Mitochondrial intermembrane" evidence="24">
    <location>
        <begin position="505"/>
        <end position="828"/>
    </location>
</feature>
<keyword evidence="24" id="KW-0496">Mitochondrion</keyword>
<evidence type="ECO:0000256" key="2">
    <source>
        <dbReference type="ARBA" id="ARBA00005189"/>
    </source>
</evidence>
<evidence type="ECO:0000256" key="17">
    <source>
        <dbReference type="ARBA" id="ARBA00023163"/>
    </source>
</evidence>
<feature type="site" description="Cleavage (non-hydrolytic); by autocatalysis" evidence="24">
    <location>
        <begin position="778"/>
        <end position="779"/>
    </location>
</feature>
<dbReference type="SUPFAM" id="SSF53335">
    <property type="entry name" value="S-adenosyl-L-methionine-dependent methyltransferases"/>
    <property type="match status" value="1"/>
</dbReference>
<dbReference type="GO" id="GO:0005730">
    <property type="term" value="C:nucleolus"/>
    <property type="evidence" value="ECO:0007669"/>
    <property type="project" value="UniProtKB-SubCell"/>
</dbReference>
<dbReference type="AlphaFoldDB" id="A0AAR5PID6"/>
<protein>
    <recommendedName>
        <fullName evidence="24">Phosphatidylserine decarboxylase proenzyme, mitochondrial</fullName>
        <ecNumber evidence="24">4.1.1.65</ecNumber>
    </recommendedName>
    <component>
        <recommendedName>
            <fullName evidence="24">Phosphatidylserine decarboxylase beta chain</fullName>
        </recommendedName>
    </component>
    <component>
        <recommendedName>
            <fullName evidence="24">Phosphatidylserine decarboxylase alpha chain</fullName>
        </recommendedName>
    </component>
</protein>
<dbReference type="Pfam" id="PF05148">
    <property type="entry name" value="Methyltransf_8"/>
    <property type="match status" value="1"/>
</dbReference>
<keyword evidence="21 24" id="KW-1208">Phospholipid metabolism</keyword>
<dbReference type="InterPro" id="IPR033661">
    <property type="entry name" value="PSD_type1_euk"/>
</dbReference>
<keyword evidence="18 24" id="KW-0594">Phospholipid biosynthesis</keyword>
<keyword evidence="15 24" id="KW-0443">Lipid metabolism</keyword>
<dbReference type="GO" id="GO:0004609">
    <property type="term" value="F:phosphatidylserine decarboxylase activity"/>
    <property type="evidence" value="ECO:0007669"/>
    <property type="project" value="UniProtKB-UniRule"/>
</dbReference>
<dbReference type="InterPro" id="IPR007823">
    <property type="entry name" value="RRP8"/>
</dbReference>
<feature type="active site" description="Charge relay system; for autoendoproteolytic cleavage activity" evidence="24">
    <location>
        <position position="779"/>
    </location>
</feature>
<dbReference type="CDD" id="cd02440">
    <property type="entry name" value="AdoMet_MTases"/>
    <property type="match status" value="1"/>
</dbReference>
<feature type="topological domain" description="Mitochondrial matrix" evidence="24">
    <location>
        <begin position="1"/>
        <end position="485"/>
    </location>
</feature>
<feature type="active site" description="Schiff-base intermediate with substrate; via pyruvic acid; for decarboxylase activity" evidence="24">
    <location>
        <position position="779"/>
    </location>
</feature>
<dbReference type="GO" id="GO:0008168">
    <property type="term" value="F:methyltransferase activity"/>
    <property type="evidence" value="ECO:0007669"/>
    <property type="project" value="UniProtKB-KW"/>
</dbReference>
<evidence type="ECO:0000256" key="7">
    <source>
        <dbReference type="ARBA" id="ARBA00022603"/>
    </source>
</evidence>
<dbReference type="GO" id="GO:0006364">
    <property type="term" value="P:rRNA processing"/>
    <property type="evidence" value="ECO:0007669"/>
    <property type="project" value="UniProtKB-KW"/>
</dbReference>
<keyword evidence="27" id="KW-1185">Reference proteome</keyword>
<dbReference type="FunFam" id="1.10.10.2150:FF:000001">
    <property type="entry name" value="Ribosomal RNA-processing protein 8"/>
    <property type="match status" value="1"/>
</dbReference>
<comment type="similarity">
    <text evidence="3">Belongs to the methyltransferase superfamily. RRP8 family.</text>
</comment>